<organism evidence="2 3">
    <name type="scientific">Aequorivita antarctica</name>
    <dbReference type="NCBI Taxonomy" id="153266"/>
    <lineage>
        <taxon>Bacteria</taxon>
        <taxon>Pseudomonadati</taxon>
        <taxon>Bacteroidota</taxon>
        <taxon>Flavobacteriia</taxon>
        <taxon>Flavobacteriales</taxon>
        <taxon>Flavobacteriaceae</taxon>
        <taxon>Aequorivita</taxon>
    </lineage>
</organism>
<dbReference type="Proteomes" id="UP000321497">
    <property type="component" value="Unassembled WGS sequence"/>
</dbReference>
<gene>
    <name evidence="2" type="ORF">ESU54_13695</name>
</gene>
<dbReference type="NCBIfam" id="NF037959">
    <property type="entry name" value="MFS_SpdSyn"/>
    <property type="match status" value="1"/>
</dbReference>
<dbReference type="PANTHER" id="PTHR43317">
    <property type="entry name" value="THERMOSPERMINE SYNTHASE ACAULIS5"/>
    <property type="match status" value="1"/>
</dbReference>
<dbReference type="Gene3D" id="3.40.50.150">
    <property type="entry name" value="Vaccinia Virus protein VP39"/>
    <property type="match status" value="1"/>
</dbReference>
<dbReference type="SUPFAM" id="SSF53335">
    <property type="entry name" value="S-adenosyl-L-methionine-dependent methyltransferases"/>
    <property type="match status" value="1"/>
</dbReference>
<evidence type="ECO:0000313" key="2">
    <source>
        <dbReference type="EMBL" id="TXD72102.1"/>
    </source>
</evidence>
<keyword evidence="3" id="KW-1185">Reference proteome</keyword>
<sequence>MKKLLSYIWPSTRRFSSEINGTLEITYINGKKVLDTENANYSYGSLQKILEFGLTKVDLKSVENILLLGMGGGSIIHSLRNTFEYTNNIVAVEIDPAIIKLAEDEFGIATSEKLQIIEADAFQFAKTSKEKFQLIIIDLFIDTKVPSIFYGREFCENISKMIQKKGFVIFNVGVNLEKQSAVIETLLSNFGKGFEFQLHQKVNGTNTLLIGAKSIAN</sequence>
<name>A0A5C6YXV5_9FLAO</name>
<protein>
    <submittedName>
        <fullName evidence="2">Spermine synthase</fullName>
    </submittedName>
</protein>
<reference evidence="2 3" key="1">
    <citation type="submission" date="2019-08" db="EMBL/GenBank/DDBJ databases">
        <title>Genome of Aequorivita antarctica SW49 (type strain).</title>
        <authorList>
            <person name="Bowman J.P."/>
        </authorList>
    </citation>
    <scope>NUCLEOTIDE SEQUENCE [LARGE SCALE GENOMIC DNA]</scope>
    <source>
        <strain evidence="2 3">SW49</strain>
    </source>
</reference>
<dbReference type="AlphaFoldDB" id="A0A5C6YXV5"/>
<dbReference type="CDD" id="cd02440">
    <property type="entry name" value="AdoMet_MTases"/>
    <property type="match status" value="1"/>
</dbReference>
<evidence type="ECO:0000313" key="3">
    <source>
        <dbReference type="Proteomes" id="UP000321497"/>
    </source>
</evidence>
<evidence type="ECO:0000256" key="1">
    <source>
        <dbReference type="ARBA" id="ARBA00023115"/>
    </source>
</evidence>
<accession>A0A5C6YXV5</accession>
<dbReference type="GO" id="GO:0006596">
    <property type="term" value="P:polyamine biosynthetic process"/>
    <property type="evidence" value="ECO:0007669"/>
    <property type="project" value="UniProtKB-KW"/>
</dbReference>
<dbReference type="RefSeq" id="WP_111844817.1">
    <property type="nucleotide sequence ID" value="NZ_UEGI01000009.1"/>
</dbReference>
<keyword evidence="1" id="KW-0620">Polyamine biosynthesis</keyword>
<dbReference type="PANTHER" id="PTHR43317:SF1">
    <property type="entry name" value="THERMOSPERMINE SYNTHASE ACAULIS5"/>
    <property type="match status" value="1"/>
</dbReference>
<dbReference type="EMBL" id="VORT01000010">
    <property type="protein sequence ID" value="TXD72102.1"/>
    <property type="molecule type" value="Genomic_DNA"/>
</dbReference>
<proteinExistence type="predicted"/>
<dbReference type="InterPro" id="IPR029063">
    <property type="entry name" value="SAM-dependent_MTases_sf"/>
</dbReference>
<comment type="caution">
    <text evidence="2">The sequence shown here is derived from an EMBL/GenBank/DDBJ whole genome shotgun (WGS) entry which is preliminary data.</text>
</comment>
<dbReference type="OrthoDB" id="650847at2"/>
<dbReference type="Pfam" id="PF01564">
    <property type="entry name" value="Spermine_synth"/>
    <property type="match status" value="1"/>
</dbReference>